<evidence type="ECO:0000313" key="2">
    <source>
        <dbReference type="Proteomes" id="UP001054837"/>
    </source>
</evidence>
<proteinExistence type="predicted"/>
<comment type="caution">
    <text evidence="1">The sequence shown here is derived from an EMBL/GenBank/DDBJ whole genome shotgun (WGS) entry which is preliminary data.</text>
</comment>
<gene>
    <name evidence="1" type="ORF">CDAR_423561</name>
</gene>
<organism evidence="1 2">
    <name type="scientific">Caerostris darwini</name>
    <dbReference type="NCBI Taxonomy" id="1538125"/>
    <lineage>
        <taxon>Eukaryota</taxon>
        <taxon>Metazoa</taxon>
        <taxon>Ecdysozoa</taxon>
        <taxon>Arthropoda</taxon>
        <taxon>Chelicerata</taxon>
        <taxon>Arachnida</taxon>
        <taxon>Araneae</taxon>
        <taxon>Araneomorphae</taxon>
        <taxon>Entelegynae</taxon>
        <taxon>Araneoidea</taxon>
        <taxon>Araneidae</taxon>
        <taxon>Caerostris</taxon>
    </lineage>
</organism>
<reference evidence="1 2" key="1">
    <citation type="submission" date="2021-06" db="EMBL/GenBank/DDBJ databases">
        <title>Caerostris darwini draft genome.</title>
        <authorList>
            <person name="Kono N."/>
            <person name="Arakawa K."/>
        </authorList>
    </citation>
    <scope>NUCLEOTIDE SEQUENCE [LARGE SCALE GENOMIC DNA]</scope>
</reference>
<accession>A0AAV4R7U3</accession>
<name>A0AAV4R7U3_9ARAC</name>
<protein>
    <recommendedName>
        <fullName evidence="3">LAGLIDADG homing endonuclease</fullName>
    </recommendedName>
</protein>
<dbReference type="AlphaFoldDB" id="A0AAV4R7U3"/>
<dbReference type="Proteomes" id="UP001054837">
    <property type="component" value="Unassembled WGS sequence"/>
</dbReference>
<sequence length="356" mass="41980">MTDKHMKLLVGQLMPAFYGIFDLQHQKNVSFTFDDTINEELVTNLVKAIWIKNYFIRQHWVPYFIRFKMLMQKEPYDYLKYIMYACYLVSDHTEHIFERFLDVYSTVMTLTVLFKWHVHDVYLRYSPHIFTVYFDLHLKKPFYRCGGWKRLRAYLPRQDYVKCFEGLNGISITMQVLSEGNSIRRTVESIASRKKGPPYKPEKISQYNIDIHEETKFLTSWIIQSFVNEEFVGGKSSDPIAIAEIENSLCSVSNICFTKSKVLHLNVPNHDVVENNLFYQFCIDLQATDSTDLQSTDSTDLQSTDSDLENKCLRELKKKSLVRFASSYYMKTIGNSLKELIQIFQDIIYLSVDFKK</sequence>
<feature type="non-terminal residue" evidence="1">
    <location>
        <position position="356"/>
    </location>
</feature>
<dbReference type="EMBL" id="BPLQ01005837">
    <property type="protein sequence ID" value="GIY17794.1"/>
    <property type="molecule type" value="Genomic_DNA"/>
</dbReference>
<keyword evidence="2" id="KW-1185">Reference proteome</keyword>
<evidence type="ECO:0000313" key="1">
    <source>
        <dbReference type="EMBL" id="GIY17794.1"/>
    </source>
</evidence>
<evidence type="ECO:0008006" key="3">
    <source>
        <dbReference type="Google" id="ProtNLM"/>
    </source>
</evidence>